<evidence type="ECO:0000259" key="1">
    <source>
        <dbReference type="Pfam" id="PF01206"/>
    </source>
</evidence>
<evidence type="ECO:0000313" key="3">
    <source>
        <dbReference type="Proteomes" id="UP000016638"/>
    </source>
</evidence>
<dbReference type="SUPFAM" id="SSF64307">
    <property type="entry name" value="SirA-like"/>
    <property type="match status" value="1"/>
</dbReference>
<dbReference type="InterPro" id="IPR019870">
    <property type="entry name" value="Se_metab_YedF"/>
</dbReference>
<dbReference type="EMBL" id="AWEZ01000060">
    <property type="protein sequence ID" value="ERL07205.1"/>
    <property type="molecule type" value="Genomic_DNA"/>
</dbReference>
<dbReference type="eggNOG" id="COG0425">
    <property type="taxonomic scope" value="Bacteria"/>
</dbReference>
<proteinExistence type="predicted"/>
<dbReference type="InterPro" id="IPR036868">
    <property type="entry name" value="TusA-like_sf"/>
</dbReference>
<dbReference type="STRING" id="1125712.HMPREF1316_1728"/>
<dbReference type="OrthoDB" id="9801500at2"/>
<keyword evidence="3" id="KW-1185">Reference proteome</keyword>
<dbReference type="Pfam" id="PF01206">
    <property type="entry name" value="TusA"/>
    <property type="match status" value="1"/>
</dbReference>
<reference evidence="2 3" key="1">
    <citation type="submission" date="2013-08" db="EMBL/GenBank/DDBJ databases">
        <authorList>
            <person name="Durkin A.S."/>
            <person name="Haft D.R."/>
            <person name="McCorrison J."/>
            <person name="Torralba M."/>
            <person name="Gillis M."/>
            <person name="Haft D.H."/>
            <person name="Methe B."/>
            <person name="Sutton G."/>
            <person name="Nelson K.E."/>
        </authorList>
    </citation>
    <scope>NUCLEOTIDE SEQUENCE [LARGE SCALE GENOMIC DNA]</scope>
    <source>
        <strain evidence="2 3">F0195</strain>
    </source>
</reference>
<dbReference type="Proteomes" id="UP000016638">
    <property type="component" value="Unassembled WGS sequence"/>
</dbReference>
<dbReference type="SUPFAM" id="SSF75169">
    <property type="entry name" value="DsrEFH-like"/>
    <property type="match status" value="1"/>
</dbReference>
<dbReference type="PATRIC" id="fig|1125712.3.peg.1714"/>
<dbReference type="InterPro" id="IPR027396">
    <property type="entry name" value="DsrEFH-like"/>
</dbReference>
<feature type="domain" description="UPF0033" evidence="1">
    <location>
        <begin position="6"/>
        <end position="72"/>
    </location>
</feature>
<evidence type="ECO:0000313" key="2">
    <source>
        <dbReference type="EMBL" id="ERL07205.1"/>
    </source>
</evidence>
<dbReference type="NCBIfam" id="TIGR03527">
    <property type="entry name" value="selenium_YedF"/>
    <property type="match status" value="1"/>
</dbReference>
<dbReference type="Gene3D" id="3.30.110.40">
    <property type="entry name" value="TusA-like domain"/>
    <property type="match status" value="1"/>
</dbReference>
<protein>
    <submittedName>
        <fullName evidence="2">Selenium metabolism protein YedF</fullName>
    </submittedName>
</protein>
<dbReference type="AlphaFoldDB" id="U2TL83"/>
<gene>
    <name evidence="2" type="primary">yedF_2</name>
    <name evidence="2" type="ORF">HMPREF1316_1728</name>
</gene>
<organism evidence="2 3">
    <name type="scientific">Olsenella profusa F0195</name>
    <dbReference type="NCBI Taxonomy" id="1125712"/>
    <lineage>
        <taxon>Bacteria</taxon>
        <taxon>Bacillati</taxon>
        <taxon>Actinomycetota</taxon>
        <taxon>Coriobacteriia</taxon>
        <taxon>Coriobacteriales</taxon>
        <taxon>Atopobiaceae</taxon>
        <taxon>Olsenella</taxon>
    </lineage>
</organism>
<sequence>MAQKISVDAMGKECPIPVVMTLKAMKGLTEATTVETMVDNRTAVGNLQRLAEEKGCTCSVEGDDGAFTVSIEVPEGGISEGDDQAFVASCTPQRKNVVVQIASDTMGIGADDLGKQLLKGFIYALAQLDDPPATVLLYNGGAHVSCEGSDSLEDLKALEDRGTEILTCGTCLDHYGIADKLKVGGVTNMYTITEKLAQASLIIRP</sequence>
<dbReference type="InterPro" id="IPR001455">
    <property type="entry name" value="TusA-like"/>
</dbReference>
<comment type="caution">
    <text evidence="2">The sequence shown here is derived from an EMBL/GenBank/DDBJ whole genome shotgun (WGS) entry which is preliminary data.</text>
</comment>
<dbReference type="RefSeq" id="WP_021726616.1">
    <property type="nucleotide sequence ID" value="NZ_AWEZ01000060.1"/>
</dbReference>
<accession>U2TL83</accession>
<name>U2TL83_9ACTN</name>